<sequence>MRRRRFFESVGLLAAGLLSKGASAASPTSVPAGGHSPFKPDGETSATQAVRHALGRIEAIDRRGPRLRSMIELNPDAMQIAAALDAERREGKRRGLLHGVPVVIKDNIATGDRMATTAGSLSLDGVRATRDADLVRRLREAGVVIIGKTNLSEWANIRSTRATSGWSARGGLTRNPYALDRNTSGSSSGSAAAVAAGLVAMAIGTETDGSIVSPASICGVVGLKPTVGRISRDGIIPISHTQDTPGPITRSVHDAALLLSAIAGVDSRDPQTSAAPAPDDYLRALNKDALKGARIGVAREFFTGHDEVDQQIELAIAQLRLLGADVIDPVDLPRVSYDKEELSVLLHEFKHDLPLWLDTFAPHAQVRNLADVMAFNNAHRNLEQPDFGQELFTQAQALGDLDSDAYQRALATCRTQSRDEGLDRVLAQHGLDAIVAPTGGTAWLTDFINGDSSNGGFSTPAAVAGYPHLTVPAGQVRGLPVGLSFVGPAWSEARLLALGYAFEQATLWRRDPQFLARSNVPPLIRD</sequence>
<dbReference type="PANTHER" id="PTHR42678">
    <property type="entry name" value="AMIDASE"/>
    <property type="match status" value="1"/>
</dbReference>
<dbReference type="GO" id="GO:0050567">
    <property type="term" value="F:glutaminyl-tRNA synthase (glutamine-hydrolyzing) activity"/>
    <property type="evidence" value="ECO:0007669"/>
    <property type="project" value="UniProtKB-EC"/>
</dbReference>
<gene>
    <name evidence="4" type="primary">gatA_2</name>
    <name evidence="4" type="ORF">R69776_05577</name>
</gene>
<proteinExistence type="predicted"/>
<feature type="chain" id="PRO_5046811985" evidence="2">
    <location>
        <begin position="25"/>
        <end position="526"/>
    </location>
</feature>
<organism evidence="4 5">
    <name type="scientific">Paraburkholderia nemoris</name>
    <dbReference type="NCBI Taxonomy" id="2793076"/>
    <lineage>
        <taxon>Bacteria</taxon>
        <taxon>Pseudomonadati</taxon>
        <taxon>Pseudomonadota</taxon>
        <taxon>Betaproteobacteria</taxon>
        <taxon>Burkholderiales</taxon>
        <taxon>Burkholderiaceae</taxon>
        <taxon>Paraburkholderia</taxon>
    </lineage>
</organism>
<protein>
    <submittedName>
        <fullName evidence="4">Glutamyl-tRNA(Gln) amidotransferase subunit A</fullName>
        <ecNumber evidence="4">6.3.5.7</ecNumber>
    </submittedName>
</protein>
<accession>A0ABN7MNH9</accession>
<name>A0ABN7MNH9_9BURK</name>
<keyword evidence="2" id="KW-0732">Signal</keyword>
<dbReference type="PANTHER" id="PTHR42678:SF34">
    <property type="entry name" value="OS04G0183300 PROTEIN"/>
    <property type="match status" value="1"/>
</dbReference>
<reference evidence="4 5" key="1">
    <citation type="submission" date="2021-02" db="EMBL/GenBank/DDBJ databases">
        <authorList>
            <person name="Vanwijnsberghe S."/>
        </authorList>
    </citation>
    <scope>NUCLEOTIDE SEQUENCE [LARGE SCALE GENOMIC DNA]</scope>
    <source>
        <strain evidence="4 5">R-69776</strain>
    </source>
</reference>
<evidence type="ECO:0000259" key="3">
    <source>
        <dbReference type="Pfam" id="PF01425"/>
    </source>
</evidence>
<keyword evidence="5" id="KW-1185">Reference proteome</keyword>
<dbReference type="InterPro" id="IPR036928">
    <property type="entry name" value="AS_sf"/>
</dbReference>
<feature type="signal peptide" evidence="2">
    <location>
        <begin position="1"/>
        <end position="24"/>
    </location>
</feature>
<evidence type="ECO:0000313" key="5">
    <source>
        <dbReference type="Proteomes" id="UP000673821"/>
    </source>
</evidence>
<dbReference type="Pfam" id="PF01425">
    <property type="entry name" value="Amidase"/>
    <property type="match status" value="1"/>
</dbReference>
<comment type="caution">
    <text evidence="4">The sequence shown here is derived from an EMBL/GenBank/DDBJ whole genome shotgun (WGS) entry which is preliminary data.</text>
</comment>
<dbReference type="EC" id="6.3.5.7" evidence="4"/>
<dbReference type="EMBL" id="CAJNBH010000019">
    <property type="protein sequence ID" value="CAE6808804.1"/>
    <property type="molecule type" value="Genomic_DNA"/>
</dbReference>
<dbReference type="SUPFAM" id="SSF75304">
    <property type="entry name" value="Amidase signature (AS) enzymes"/>
    <property type="match status" value="1"/>
</dbReference>
<keyword evidence="4" id="KW-0436">Ligase</keyword>
<dbReference type="Gene3D" id="3.90.1300.10">
    <property type="entry name" value="Amidase signature (AS) domain"/>
    <property type="match status" value="1"/>
</dbReference>
<dbReference type="InterPro" id="IPR023631">
    <property type="entry name" value="Amidase_dom"/>
</dbReference>
<evidence type="ECO:0000313" key="4">
    <source>
        <dbReference type="EMBL" id="CAE6808804.1"/>
    </source>
</evidence>
<dbReference type="RefSeq" id="WP_200659744.1">
    <property type="nucleotide sequence ID" value="NZ_CAJNBH010000019.1"/>
</dbReference>
<evidence type="ECO:0000256" key="2">
    <source>
        <dbReference type="SAM" id="SignalP"/>
    </source>
</evidence>
<dbReference type="NCBIfam" id="NF006006">
    <property type="entry name" value="PRK08137.1"/>
    <property type="match status" value="1"/>
</dbReference>
<feature type="domain" description="Amidase" evidence="3">
    <location>
        <begin position="50"/>
        <end position="496"/>
    </location>
</feature>
<feature type="region of interest" description="Disordered" evidence="1">
    <location>
        <begin position="23"/>
        <end position="43"/>
    </location>
</feature>
<dbReference type="Proteomes" id="UP000673821">
    <property type="component" value="Unassembled WGS sequence"/>
</dbReference>
<evidence type="ECO:0000256" key="1">
    <source>
        <dbReference type="SAM" id="MobiDB-lite"/>
    </source>
</evidence>